<sequence>MSINGKTYMSDASMPVKKRLLELVDELIAHDGFGSIRVDIRLLKRGQKEVIIDCGKQYRFVVDFQPAAELVDSK</sequence>
<evidence type="ECO:0000313" key="1">
    <source>
        <dbReference type="EMBL" id="MFD0914121.1"/>
    </source>
</evidence>
<accession>A0ABW3F6S6</accession>
<name>A0ABW3F6S6_9PROT</name>
<dbReference type="Proteomes" id="UP001597128">
    <property type="component" value="Unassembled WGS sequence"/>
</dbReference>
<proteinExistence type="predicted"/>
<dbReference type="RefSeq" id="WP_379057680.1">
    <property type="nucleotide sequence ID" value="NZ_JBHTKB010000002.1"/>
</dbReference>
<protein>
    <submittedName>
        <fullName evidence="1">Uncharacterized protein</fullName>
    </submittedName>
</protein>
<dbReference type="EMBL" id="JBHTKB010000002">
    <property type="protein sequence ID" value="MFD0914121.1"/>
    <property type="molecule type" value="Genomic_DNA"/>
</dbReference>
<reference evidence="2" key="1">
    <citation type="journal article" date="2019" name="Int. J. Syst. Evol. Microbiol.">
        <title>The Global Catalogue of Microorganisms (GCM) 10K type strain sequencing project: providing services to taxonomists for standard genome sequencing and annotation.</title>
        <authorList>
            <consortium name="The Broad Institute Genomics Platform"/>
            <consortium name="The Broad Institute Genome Sequencing Center for Infectious Disease"/>
            <person name="Wu L."/>
            <person name="Ma J."/>
        </authorList>
    </citation>
    <scope>NUCLEOTIDE SEQUENCE [LARGE SCALE GENOMIC DNA]</scope>
    <source>
        <strain evidence="2">CCUG 58412</strain>
    </source>
</reference>
<gene>
    <name evidence="1" type="ORF">ACFQ1Z_11225</name>
</gene>
<evidence type="ECO:0000313" key="2">
    <source>
        <dbReference type="Proteomes" id="UP001597128"/>
    </source>
</evidence>
<organism evidence="1 2">
    <name type="scientific">Methylophilus luteus</name>
    <dbReference type="NCBI Taxonomy" id="640108"/>
    <lineage>
        <taxon>Bacteria</taxon>
        <taxon>Pseudomonadati</taxon>
        <taxon>Pseudomonadota</taxon>
        <taxon>Betaproteobacteria</taxon>
        <taxon>Nitrosomonadales</taxon>
        <taxon>Methylophilaceae</taxon>
        <taxon>Methylophilus</taxon>
    </lineage>
</organism>
<keyword evidence="2" id="KW-1185">Reference proteome</keyword>
<comment type="caution">
    <text evidence="1">The sequence shown here is derived from an EMBL/GenBank/DDBJ whole genome shotgun (WGS) entry which is preliminary data.</text>
</comment>